<feature type="compositionally biased region" description="Polar residues" evidence="1">
    <location>
        <begin position="147"/>
        <end position="157"/>
    </location>
</feature>
<reference evidence="2 3" key="1">
    <citation type="journal article" date="2019" name="Nat. Ecol. Evol.">
        <title>Megaphylogeny resolves global patterns of mushroom evolution.</title>
        <authorList>
            <person name="Varga T."/>
            <person name="Krizsan K."/>
            <person name="Foldi C."/>
            <person name="Dima B."/>
            <person name="Sanchez-Garcia M."/>
            <person name="Sanchez-Ramirez S."/>
            <person name="Szollosi G.J."/>
            <person name="Szarkandi J.G."/>
            <person name="Papp V."/>
            <person name="Albert L."/>
            <person name="Andreopoulos W."/>
            <person name="Angelini C."/>
            <person name="Antonin V."/>
            <person name="Barry K.W."/>
            <person name="Bougher N.L."/>
            <person name="Buchanan P."/>
            <person name="Buyck B."/>
            <person name="Bense V."/>
            <person name="Catcheside P."/>
            <person name="Chovatia M."/>
            <person name="Cooper J."/>
            <person name="Damon W."/>
            <person name="Desjardin D."/>
            <person name="Finy P."/>
            <person name="Geml J."/>
            <person name="Haridas S."/>
            <person name="Hughes K."/>
            <person name="Justo A."/>
            <person name="Karasinski D."/>
            <person name="Kautmanova I."/>
            <person name="Kiss B."/>
            <person name="Kocsube S."/>
            <person name="Kotiranta H."/>
            <person name="LaButti K.M."/>
            <person name="Lechner B.E."/>
            <person name="Liimatainen K."/>
            <person name="Lipzen A."/>
            <person name="Lukacs Z."/>
            <person name="Mihaltcheva S."/>
            <person name="Morgado L.N."/>
            <person name="Niskanen T."/>
            <person name="Noordeloos M.E."/>
            <person name="Ohm R.A."/>
            <person name="Ortiz-Santana B."/>
            <person name="Ovrebo C."/>
            <person name="Racz N."/>
            <person name="Riley R."/>
            <person name="Savchenko A."/>
            <person name="Shiryaev A."/>
            <person name="Soop K."/>
            <person name="Spirin V."/>
            <person name="Szebenyi C."/>
            <person name="Tomsovsky M."/>
            <person name="Tulloss R.E."/>
            <person name="Uehling J."/>
            <person name="Grigoriev I.V."/>
            <person name="Vagvolgyi C."/>
            <person name="Papp T."/>
            <person name="Martin F.M."/>
            <person name="Miettinen O."/>
            <person name="Hibbett D.S."/>
            <person name="Nagy L.G."/>
        </authorList>
    </citation>
    <scope>NUCLEOTIDE SEQUENCE [LARGE SCALE GENOMIC DNA]</scope>
    <source>
        <strain evidence="2 3">CBS 121175</strain>
    </source>
</reference>
<keyword evidence="3" id="KW-1185">Reference proteome</keyword>
<evidence type="ECO:0000256" key="1">
    <source>
        <dbReference type="SAM" id="MobiDB-lite"/>
    </source>
</evidence>
<evidence type="ECO:0000313" key="3">
    <source>
        <dbReference type="Proteomes" id="UP000307440"/>
    </source>
</evidence>
<dbReference type="AlphaFoldDB" id="A0A5C3L2Q2"/>
<dbReference type="EMBL" id="ML210168">
    <property type="protein sequence ID" value="TFK27015.1"/>
    <property type="molecule type" value="Genomic_DNA"/>
</dbReference>
<feature type="region of interest" description="Disordered" evidence="1">
    <location>
        <begin position="1"/>
        <end position="27"/>
    </location>
</feature>
<evidence type="ECO:0000313" key="2">
    <source>
        <dbReference type="EMBL" id="TFK27015.1"/>
    </source>
</evidence>
<organism evidence="2 3">
    <name type="scientific">Coprinopsis marcescibilis</name>
    <name type="common">Agaric fungus</name>
    <name type="synonym">Psathyrella marcescibilis</name>
    <dbReference type="NCBI Taxonomy" id="230819"/>
    <lineage>
        <taxon>Eukaryota</taxon>
        <taxon>Fungi</taxon>
        <taxon>Dikarya</taxon>
        <taxon>Basidiomycota</taxon>
        <taxon>Agaricomycotina</taxon>
        <taxon>Agaricomycetes</taxon>
        <taxon>Agaricomycetidae</taxon>
        <taxon>Agaricales</taxon>
        <taxon>Agaricineae</taxon>
        <taxon>Psathyrellaceae</taxon>
        <taxon>Coprinopsis</taxon>
    </lineage>
</organism>
<feature type="region of interest" description="Disordered" evidence="1">
    <location>
        <begin position="119"/>
        <end position="167"/>
    </location>
</feature>
<dbReference type="Proteomes" id="UP000307440">
    <property type="component" value="Unassembled WGS sequence"/>
</dbReference>
<protein>
    <submittedName>
        <fullName evidence="2">Uncharacterized protein</fullName>
    </submittedName>
</protein>
<name>A0A5C3L2Q2_COPMA</name>
<feature type="compositionally biased region" description="Polar residues" evidence="1">
    <location>
        <begin position="119"/>
        <end position="137"/>
    </location>
</feature>
<proteinExistence type="predicted"/>
<sequence>MKKKVLLGVPGATDGPPASQGSNLLDGAFRSSKGQVQLSNGNNNMDITHGGGIHGISMQRTPLITRNGIPFSAQESQKRTTYNRQQFDFNNIQGLERERSMNVSERSNSVNEIENYLLNPTQSRGPSSTRNFSGNWAQTHQQQPQQNRHISSSTIKRSSGFRPAIGR</sequence>
<gene>
    <name evidence="2" type="ORF">FA15DRAFT_666750</name>
</gene>
<accession>A0A5C3L2Q2</accession>